<evidence type="ECO:0000256" key="2">
    <source>
        <dbReference type="ARBA" id="ARBA00001968"/>
    </source>
</evidence>
<proteinExistence type="inferred from homology"/>
<keyword evidence="5" id="KW-0479">Metal-binding</keyword>
<keyword evidence="6 8" id="KW-0414">Isoprene biosynthesis</keyword>
<evidence type="ECO:0000256" key="7">
    <source>
        <dbReference type="ARBA" id="ARBA00023239"/>
    </source>
</evidence>
<accession>D7FSD9</accession>
<dbReference type="EC" id="4.6.1.12" evidence="4 8"/>
<dbReference type="CDD" id="cd00554">
    <property type="entry name" value="MECDP_synthase"/>
    <property type="match status" value="1"/>
</dbReference>
<comment type="pathway">
    <text evidence="3">Isoprenoid biosynthesis; isopentenyl diphosphate biosynthesis via DXP pathway; isopentenyl diphosphate from 1-deoxy-D-xylulose 5-phosphate: step 4/6.</text>
</comment>
<dbReference type="UniPathway" id="UPA00056">
    <property type="reaction ID" value="UER00095"/>
</dbReference>
<dbReference type="Pfam" id="PF02542">
    <property type="entry name" value="YgbB"/>
    <property type="match status" value="1"/>
</dbReference>
<dbReference type="GO" id="GO:0046872">
    <property type="term" value="F:metal ion binding"/>
    <property type="evidence" value="ECO:0007669"/>
    <property type="project" value="UniProtKB-KW"/>
</dbReference>
<comment type="similarity">
    <text evidence="8">Belongs to the IspF family.</text>
</comment>
<dbReference type="GO" id="GO:0019288">
    <property type="term" value="P:isopentenyl diphosphate biosynthetic process, methylerythritol 4-phosphate pathway"/>
    <property type="evidence" value="ECO:0007669"/>
    <property type="project" value="UniProtKB-UniPathway"/>
</dbReference>
<evidence type="ECO:0000256" key="5">
    <source>
        <dbReference type="ARBA" id="ARBA00022723"/>
    </source>
</evidence>
<evidence type="ECO:0000313" key="11">
    <source>
        <dbReference type="Proteomes" id="UP000002630"/>
    </source>
</evidence>
<keyword evidence="7 8" id="KW-0456">Lyase</keyword>
<evidence type="ECO:0000256" key="3">
    <source>
        <dbReference type="ARBA" id="ARBA00004709"/>
    </source>
</evidence>
<evidence type="ECO:0000259" key="9">
    <source>
        <dbReference type="Pfam" id="PF02542"/>
    </source>
</evidence>
<comment type="cofactor">
    <cofactor evidence="2">
        <name>a divalent metal cation</name>
        <dbReference type="ChEBI" id="CHEBI:60240"/>
    </cofactor>
</comment>
<dbReference type="SUPFAM" id="SSF69765">
    <property type="entry name" value="IpsF-like"/>
    <property type="match status" value="1"/>
</dbReference>
<dbReference type="InParanoid" id="D7FSD9"/>
<sequence length="168" mass="18451">MSAPDLEEPAMLIGHGFDIHRLVEGKELVIGGVNIPYELGADAHSDGDVIYHSVVDAILGALGLPDIGQLFPDNDPDWSGADSSIFMEEAYRRMDERGFRVGNVDVTLILQKPKVMDIKPLMRDNIVRLLRTSLGRVNVKARTHEKVDSVGEGRAMACHVVVLLEKVP</sequence>
<evidence type="ECO:0000256" key="8">
    <source>
        <dbReference type="RuleBase" id="RU004395"/>
    </source>
</evidence>
<dbReference type="PANTHER" id="PTHR43181">
    <property type="entry name" value="2-C-METHYL-D-ERYTHRITOL 2,4-CYCLODIPHOSPHATE SYNTHASE, CHLOROPLASTIC"/>
    <property type="match status" value="1"/>
</dbReference>
<dbReference type="PANTHER" id="PTHR43181:SF1">
    <property type="entry name" value="2-C-METHYL-D-ERYTHRITOL 2,4-CYCLODIPHOSPHATE SYNTHASE, CHLOROPLASTIC"/>
    <property type="match status" value="1"/>
</dbReference>
<gene>
    <name evidence="10" type="primary">MCS</name>
    <name evidence="10" type="ORF">Esi_0232_0006</name>
</gene>
<dbReference type="PROSITE" id="PS01350">
    <property type="entry name" value="ISPF"/>
    <property type="match status" value="1"/>
</dbReference>
<protein>
    <recommendedName>
        <fullName evidence="4 8">2-C-methyl-D-erythritol 2,4-cyclodiphosphate synthase</fullName>
        <ecNumber evidence="4 8">4.6.1.12</ecNumber>
    </recommendedName>
</protein>
<dbReference type="InterPro" id="IPR036571">
    <property type="entry name" value="MECDP_synthase_sf"/>
</dbReference>
<dbReference type="Gene3D" id="3.30.1330.50">
    <property type="entry name" value="2-C-methyl-D-erythritol 2,4-cyclodiphosphate synthase"/>
    <property type="match status" value="1"/>
</dbReference>
<dbReference type="OMA" id="LIHAIMD"/>
<dbReference type="NCBIfam" id="TIGR00151">
    <property type="entry name" value="ispF"/>
    <property type="match status" value="1"/>
</dbReference>
<organism evidence="10 11">
    <name type="scientific">Ectocarpus siliculosus</name>
    <name type="common">Brown alga</name>
    <name type="synonym">Conferva siliculosa</name>
    <dbReference type="NCBI Taxonomy" id="2880"/>
    <lineage>
        <taxon>Eukaryota</taxon>
        <taxon>Sar</taxon>
        <taxon>Stramenopiles</taxon>
        <taxon>Ochrophyta</taxon>
        <taxon>PX clade</taxon>
        <taxon>Phaeophyceae</taxon>
        <taxon>Ectocarpales</taxon>
        <taxon>Ectocarpaceae</taxon>
        <taxon>Ectocarpus</taxon>
    </lineage>
</organism>
<reference evidence="10 11" key="1">
    <citation type="journal article" date="2010" name="Nature">
        <title>The Ectocarpus genome and the independent evolution of multicellularity in brown algae.</title>
        <authorList>
            <person name="Cock J.M."/>
            <person name="Sterck L."/>
            <person name="Rouze P."/>
            <person name="Scornet D."/>
            <person name="Allen A.E."/>
            <person name="Amoutzias G."/>
            <person name="Anthouard V."/>
            <person name="Artiguenave F."/>
            <person name="Aury J.M."/>
            <person name="Badger J.H."/>
            <person name="Beszteri B."/>
            <person name="Billiau K."/>
            <person name="Bonnet E."/>
            <person name="Bothwell J.H."/>
            <person name="Bowler C."/>
            <person name="Boyen C."/>
            <person name="Brownlee C."/>
            <person name="Carrano C.J."/>
            <person name="Charrier B."/>
            <person name="Cho G.Y."/>
            <person name="Coelho S.M."/>
            <person name="Collen J."/>
            <person name="Corre E."/>
            <person name="Da Silva C."/>
            <person name="Delage L."/>
            <person name="Delaroque N."/>
            <person name="Dittami S.M."/>
            <person name="Doulbeau S."/>
            <person name="Elias M."/>
            <person name="Farnham G."/>
            <person name="Gachon C.M."/>
            <person name="Gschloessl B."/>
            <person name="Heesch S."/>
            <person name="Jabbari K."/>
            <person name="Jubin C."/>
            <person name="Kawai H."/>
            <person name="Kimura K."/>
            <person name="Kloareg B."/>
            <person name="Kupper F.C."/>
            <person name="Lang D."/>
            <person name="Le Bail A."/>
            <person name="Leblanc C."/>
            <person name="Lerouge P."/>
            <person name="Lohr M."/>
            <person name="Lopez P.J."/>
            <person name="Martens C."/>
            <person name="Maumus F."/>
            <person name="Michel G."/>
            <person name="Miranda-Saavedra D."/>
            <person name="Morales J."/>
            <person name="Moreau H."/>
            <person name="Motomura T."/>
            <person name="Nagasato C."/>
            <person name="Napoli C.A."/>
            <person name="Nelson D.R."/>
            <person name="Nyvall-Collen P."/>
            <person name="Peters A.F."/>
            <person name="Pommier C."/>
            <person name="Potin P."/>
            <person name="Poulain J."/>
            <person name="Quesneville H."/>
            <person name="Read B."/>
            <person name="Rensing S.A."/>
            <person name="Ritter A."/>
            <person name="Rousvoal S."/>
            <person name="Samanta M."/>
            <person name="Samson G."/>
            <person name="Schroeder D.C."/>
            <person name="Segurens B."/>
            <person name="Strittmatter M."/>
            <person name="Tonon T."/>
            <person name="Tregear J.W."/>
            <person name="Valentin K."/>
            <person name="von Dassow P."/>
            <person name="Yamagishi T."/>
            <person name="Van de Peer Y."/>
            <person name="Wincker P."/>
        </authorList>
    </citation>
    <scope>NUCLEOTIDE SEQUENCE [LARGE SCALE GENOMIC DNA]</scope>
    <source>
        <strain evidence="11">Ec32 / CCAP1310/4</strain>
    </source>
</reference>
<dbReference type="FunFam" id="3.30.1330.50:FF:000003">
    <property type="entry name" value="2-C-methyl-D-erythritol 2,4-cyclodiphosphate synthase"/>
    <property type="match status" value="1"/>
</dbReference>
<dbReference type="InterPro" id="IPR020555">
    <property type="entry name" value="MECDP_synthase_CS"/>
</dbReference>
<dbReference type="GO" id="GO:0008685">
    <property type="term" value="F:2-C-methyl-D-erythritol 2,4-cyclodiphosphate synthase activity"/>
    <property type="evidence" value="ECO:0007669"/>
    <property type="project" value="UniProtKB-EC"/>
</dbReference>
<dbReference type="FunCoup" id="D7FSD9">
    <property type="interactions" value="46"/>
</dbReference>
<evidence type="ECO:0000256" key="1">
    <source>
        <dbReference type="ARBA" id="ARBA00000200"/>
    </source>
</evidence>
<dbReference type="eggNOG" id="ENOG502QS77">
    <property type="taxonomic scope" value="Eukaryota"/>
</dbReference>
<evidence type="ECO:0000256" key="4">
    <source>
        <dbReference type="ARBA" id="ARBA00012579"/>
    </source>
</evidence>
<name>D7FSD9_ECTSI</name>
<dbReference type="STRING" id="2880.D7FSD9"/>
<dbReference type="EMBL" id="FN648412">
    <property type="protein sequence ID" value="CBJ31080.1"/>
    <property type="molecule type" value="Genomic_DNA"/>
</dbReference>
<comment type="catalytic activity">
    <reaction evidence="1 8">
        <text>4-CDP-2-C-methyl-D-erythritol 2-phosphate = 2-C-methyl-D-erythritol 2,4-cyclic diphosphate + CMP</text>
        <dbReference type="Rhea" id="RHEA:23864"/>
        <dbReference type="ChEBI" id="CHEBI:57919"/>
        <dbReference type="ChEBI" id="CHEBI:58483"/>
        <dbReference type="ChEBI" id="CHEBI:60377"/>
        <dbReference type="EC" id="4.6.1.12"/>
    </reaction>
</comment>
<keyword evidence="11" id="KW-1185">Reference proteome</keyword>
<dbReference type="Proteomes" id="UP000002630">
    <property type="component" value="Linkage Group LG05"/>
</dbReference>
<evidence type="ECO:0000313" key="10">
    <source>
        <dbReference type="EMBL" id="CBJ31080.1"/>
    </source>
</evidence>
<dbReference type="GO" id="GO:0016114">
    <property type="term" value="P:terpenoid biosynthetic process"/>
    <property type="evidence" value="ECO:0007669"/>
    <property type="project" value="InterPro"/>
</dbReference>
<dbReference type="OrthoDB" id="2015434at2759"/>
<dbReference type="EMBL" id="FN649730">
    <property type="protein sequence ID" value="CBJ31080.1"/>
    <property type="molecule type" value="Genomic_DNA"/>
</dbReference>
<dbReference type="InterPro" id="IPR003526">
    <property type="entry name" value="MECDP_synthase"/>
</dbReference>
<evidence type="ECO:0000256" key="6">
    <source>
        <dbReference type="ARBA" id="ARBA00023229"/>
    </source>
</evidence>
<dbReference type="AlphaFoldDB" id="D7FSD9"/>
<feature type="domain" description="2-C-methyl-D-erythritol 2,4-cyclodiphosphate synthase" evidence="9">
    <location>
        <begin position="11"/>
        <end position="164"/>
    </location>
</feature>
<dbReference type="HAMAP" id="MF_00107">
    <property type="entry name" value="IspF"/>
    <property type="match status" value="1"/>
</dbReference>